<dbReference type="InterPro" id="IPR027417">
    <property type="entry name" value="P-loop_NTPase"/>
</dbReference>
<feature type="compositionally biased region" description="Polar residues" evidence="14">
    <location>
        <begin position="32"/>
        <end position="42"/>
    </location>
</feature>
<evidence type="ECO:0000259" key="15">
    <source>
        <dbReference type="PROSITE" id="PS50222"/>
    </source>
</evidence>
<dbReference type="PROSITE" id="PS51079">
    <property type="entry name" value="MBT"/>
    <property type="match status" value="1"/>
</dbReference>
<evidence type="ECO:0000256" key="7">
    <source>
        <dbReference type="ARBA" id="ARBA00022741"/>
    </source>
</evidence>
<organism evidence="17 18">
    <name type="scientific">Mizuhopecten yessoensis</name>
    <name type="common">Japanese scallop</name>
    <name type="synonym">Patinopecten yessoensis</name>
    <dbReference type="NCBI Taxonomy" id="6573"/>
    <lineage>
        <taxon>Eukaryota</taxon>
        <taxon>Metazoa</taxon>
        <taxon>Spiralia</taxon>
        <taxon>Lophotrochozoa</taxon>
        <taxon>Mollusca</taxon>
        <taxon>Bivalvia</taxon>
        <taxon>Autobranchia</taxon>
        <taxon>Pteriomorphia</taxon>
        <taxon>Pectinida</taxon>
        <taxon>Pectinoidea</taxon>
        <taxon>Pectinidae</taxon>
        <taxon>Mizuhopecten</taxon>
    </lineage>
</organism>
<dbReference type="SMART" id="SM00369">
    <property type="entry name" value="LRR_TYP"/>
    <property type="match status" value="5"/>
</dbReference>
<dbReference type="Gene3D" id="2.30.30.140">
    <property type="match status" value="1"/>
</dbReference>
<dbReference type="SUPFAM" id="SSF52058">
    <property type="entry name" value="L domain-like"/>
    <property type="match status" value="1"/>
</dbReference>
<dbReference type="Proteomes" id="UP000242188">
    <property type="component" value="Unassembled WGS sequence"/>
</dbReference>
<protein>
    <recommendedName>
        <fullName evidence="2">non-specific serine/threonine protein kinase</fullName>
        <ecNumber evidence="2">2.7.11.1</ecNumber>
    </recommendedName>
</protein>
<dbReference type="Pfam" id="PF13676">
    <property type="entry name" value="TIR_2"/>
    <property type="match status" value="1"/>
</dbReference>
<feature type="domain" description="EF-hand" evidence="15">
    <location>
        <begin position="1521"/>
        <end position="1556"/>
    </location>
</feature>
<dbReference type="InterPro" id="IPR000157">
    <property type="entry name" value="TIR_dom"/>
</dbReference>
<dbReference type="GO" id="GO:0005509">
    <property type="term" value="F:calcium ion binding"/>
    <property type="evidence" value="ECO:0007669"/>
    <property type="project" value="InterPro"/>
</dbReference>
<dbReference type="SUPFAM" id="SSF52540">
    <property type="entry name" value="P-loop containing nucleoside triphosphate hydrolases"/>
    <property type="match status" value="1"/>
</dbReference>
<dbReference type="Pfam" id="PF25497">
    <property type="entry name" value="COR-B"/>
    <property type="match status" value="1"/>
</dbReference>
<dbReference type="PROSITE" id="PS00018">
    <property type="entry name" value="EF_HAND_1"/>
    <property type="match status" value="1"/>
</dbReference>
<dbReference type="SUPFAM" id="SSF52047">
    <property type="entry name" value="RNI-like"/>
    <property type="match status" value="1"/>
</dbReference>
<feature type="region of interest" description="Disordered" evidence="14">
    <location>
        <begin position="2761"/>
        <end position="2813"/>
    </location>
</feature>
<evidence type="ECO:0000256" key="14">
    <source>
        <dbReference type="SAM" id="MobiDB-lite"/>
    </source>
</evidence>
<dbReference type="Gene3D" id="3.30.310.200">
    <property type="match status" value="1"/>
</dbReference>
<dbReference type="Gene3D" id="1.10.10.10">
    <property type="entry name" value="Winged helix-like DNA-binding domain superfamily/Winged helix DNA-binding domain"/>
    <property type="match status" value="1"/>
</dbReference>
<feature type="domain" description="Roc" evidence="16">
    <location>
        <begin position="1665"/>
        <end position="1839"/>
    </location>
</feature>
<keyword evidence="6" id="KW-0677">Repeat</keyword>
<evidence type="ECO:0000256" key="13">
    <source>
        <dbReference type="PROSITE-ProRule" id="PRU00459"/>
    </source>
</evidence>
<dbReference type="GO" id="GO:0006355">
    <property type="term" value="P:regulation of DNA-templated transcription"/>
    <property type="evidence" value="ECO:0007669"/>
    <property type="project" value="InterPro"/>
</dbReference>
<dbReference type="Gene3D" id="3.40.50.300">
    <property type="entry name" value="P-loop containing nucleotide triphosphate hydrolases"/>
    <property type="match status" value="1"/>
</dbReference>
<evidence type="ECO:0000259" key="16">
    <source>
        <dbReference type="PROSITE" id="PS51424"/>
    </source>
</evidence>
<dbReference type="InterPro" id="IPR003591">
    <property type="entry name" value="Leu-rich_rpt_typical-subtyp"/>
</dbReference>
<dbReference type="Gene3D" id="3.40.50.10140">
    <property type="entry name" value="Toll/interleukin-1 receptor homology (TIR) domain"/>
    <property type="match status" value="1"/>
</dbReference>
<evidence type="ECO:0000256" key="10">
    <source>
        <dbReference type="ARBA" id="ARBA00023134"/>
    </source>
</evidence>
<dbReference type="Pfam" id="PF08477">
    <property type="entry name" value="Roc"/>
    <property type="match status" value="1"/>
</dbReference>
<dbReference type="InterPro" id="IPR036388">
    <property type="entry name" value="WH-like_DNA-bd_sf"/>
</dbReference>
<dbReference type="InterPro" id="IPR057263">
    <property type="entry name" value="COR-B"/>
</dbReference>
<evidence type="ECO:0000256" key="8">
    <source>
        <dbReference type="ARBA" id="ARBA00022777"/>
    </source>
</evidence>
<dbReference type="PROSITE" id="PS51450">
    <property type="entry name" value="LRR"/>
    <property type="match status" value="3"/>
</dbReference>
<evidence type="ECO:0000256" key="2">
    <source>
        <dbReference type="ARBA" id="ARBA00012513"/>
    </source>
</evidence>
<dbReference type="SUPFAM" id="SSF63748">
    <property type="entry name" value="Tudor/PWWP/MBT"/>
    <property type="match status" value="1"/>
</dbReference>
<dbReference type="PROSITE" id="PS51424">
    <property type="entry name" value="ROC"/>
    <property type="match status" value="1"/>
</dbReference>
<evidence type="ECO:0000256" key="1">
    <source>
        <dbReference type="ARBA" id="ARBA00009634"/>
    </source>
</evidence>
<keyword evidence="3" id="KW-0723">Serine/threonine-protein kinase</keyword>
<dbReference type="InterPro" id="IPR032675">
    <property type="entry name" value="LRR_dom_sf"/>
</dbReference>
<evidence type="ECO:0000313" key="17">
    <source>
        <dbReference type="EMBL" id="OWF37131.1"/>
    </source>
</evidence>
<dbReference type="GO" id="GO:0004674">
    <property type="term" value="F:protein serine/threonine kinase activity"/>
    <property type="evidence" value="ECO:0007669"/>
    <property type="project" value="UniProtKB-KW"/>
</dbReference>
<name>A0A210PKW4_MIZYE</name>
<dbReference type="SMART" id="SM00175">
    <property type="entry name" value="RAB"/>
    <property type="match status" value="1"/>
</dbReference>
<dbReference type="GO" id="GO:0007165">
    <property type="term" value="P:signal transduction"/>
    <property type="evidence" value="ECO:0007669"/>
    <property type="project" value="InterPro"/>
</dbReference>
<dbReference type="PROSITE" id="PS50222">
    <property type="entry name" value="EF_HAND_2"/>
    <property type="match status" value="1"/>
</dbReference>
<accession>A0A210PKW4</accession>
<dbReference type="Pfam" id="PF16095">
    <property type="entry name" value="COR-A"/>
    <property type="match status" value="1"/>
</dbReference>
<feature type="compositionally biased region" description="Acidic residues" evidence="14">
    <location>
        <begin position="2592"/>
        <end position="2605"/>
    </location>
</feature>
<dbReference type="GO" id="GO:0005524">
    <property type="term" value="F:ATP binding"/>
    <property type="evidence" value="ECO:0007669"/>
    <property type="project" value="UniProtKB-KW"/>
</dbReference>
<dbReference type="PRINTS" id="PR00449">
    <property type="entry name" value="RASTRNSFRMNG"/>
</dbReference>
<keyword evidence="7" id="KW-0547">Nucleotide-binding</keyword>
<dbReference type="EMBL" id="NEDP02005594">
    <property type="protein sequence ID" value="OWF37131.1"/>
    <property type="molecule type" value="Genomic_DNA"/>
</dbReference>
<dbReference type="InterPro" id="IPR020859">
    <property type="entry name" value="ROC"/>
</dbReference>
<keyword evidence="4" id="KW-0433">Leucine-rich repeat</keyword>
<keyword evidence="5" id="KW-0808">Transferase</keyword>
<evidence type="ECO:0000256" key="12">
    <source>
        <dbReference type="ARBA" id="ARBA00048679"/>
    </source>
</evidence>
<keyword evidence="8 17" id="KW-0418">Kinase</keyword>
<sequence>MKKGKKSKASTAMKPVDSDDSGSGPVMKPRSLPNQAFGNMSNPKGIPGMNKLLEKASKDNEKLTEEYAAGSMTTKARTPSPKTTVIDKAKMLKLFEEEKITTHFPLEKIQGIMAMVTAGGAFTLDFSGIEQVCDAVFATMVMNKAVKSVKVIKLNGCCHVTDLGVMWMASCFPELVEVSLSGCVLVTESGLHALVTKCKKLTDLDLTGTNVSILVSGCADKNIVINGCPVISPDKKTMANQDLSSILKAPGFMKSDKTDMVKVIVSKPLNSTSSFVAYLTKDSIKEAKMFRIKMAHSLAPGFTANMLECDMGVMDHFITKRSLCVLPYGADADMSADAIATRLYAVVSHALSVDSGIPFIIAGMSNGGKKCVSPDAVKTAMDKLISKSKDSLKAETQMCQKPQLKDCHWIEQQQLCRALNLLSGLENIKISTLTLDLNAAGQADVNAKLMGGVKQVSAAYPEYQEMYAAVFSYITSDAIDTMLKDGIVSIKSSAKSNQRVLTIMEYFGRAKCLQLSNQDTAMASIQCMADIISTAFDGNHGNNDGSTSLVSNGVPLYVREEMKKTLTKVFKGDEEQGANGVTLYSELGLSCAVSATANVLLNQLTDTVPAAVNLIRKTDRKDIIYAEYTFEFSHPVSNGLLHRIINMAALIRKPLFIWQTGCVQQEGLVEVILEMQHNGAVSKLRVKSQTPQENSLFPAKTKITVDRANMRIWQLLEQYSQLALKVIKQMGLFAKIERKSTDPKPSNVFACISDHKIPVPTEVEEKMTSQSLLCSICGISTNHYELQTRVQRKITTSFLASSQMMFPPDTDKVTQSGNLLSFLPGSESSHVLFKTIMDPYEQNSWKITFLEGKPSNISISLLLGGEGEMFYNLDLNAKEFVAGNGTEKKVLMKVPPVELGDTLVLQLSPGPVLQGKPEYSFSLIIQEQLIMTFSVPAKKIKVRITGRHVADSTSTVMVHGLLPVPSKSTEVVEGMRLEALDRLNPSLVCVASVGKIDETDGRLLIHFDGWTKRYDYWTEPESKDIHPIGYMALNANSSNHNYTVELQRPKGRAQEFEWFDYLQEIGQLPVPYEFFNEAQCEGTQPDVENEVLTKLGYASDVSNQQVMSCVSAKDTERRLEFATMKKCTLTPAVVDFFNNKFKFFCLLPANLNEDMLMYPSLQQIINQADQMIHLLCPGNRMELLHFLDHPGLSLATYNKDTQFQQIASYLSNCYIGLLIQKDILPNPPMKMIGGIEGTLTPDTLDLMETRLRRIFYLYLLWIGQVELLNKELGMTVDIHMTILTNIQGNKAACSELNKVFDLSHGFKTTGINSCLAHSLALSAGQDMKTISMDRFQMMYQFLQKLDFRKNGLKELSNDFLGRFTKLEELDLSENQLQVLPKGFSNTIWLSHLNISKNQISQLPDDLSALKDVLTFLDISDNPFKEIPKVVWTLVSLKTLHADNIGKIGNLEAIVNMKDLTELSLASNLITTIPESFGQLALTYLNLSGIPWFPDLVTGKSRPTFKTFKSILNQYTVFGAMLDEKEQFELFSKVDKDASGTLEKEELLEMNTLLFSMYPRFGVKDLAYPATGGVPGVICKLTSLERLELSFHGLKQVPDEIKNLKALTSLDVSNNPYLESISSSVGELPMKEINLKYCPTLKTPPKEVVARGFNAVFGYLKRLLSGSVQCRRTKLMMVGLGGAGKTSLVRSLTASRAVYNQDYGEQITDGISITDWTVDTKNKDESLTFNVWDFAGQTVYYNTHQFFLSNRAVYLLLWNIRLGFEHAGLDFWLNSVVCHAPKAPIIIVGTHCDKVEKSKIPQDELKRKYPQIAGFFFVSSFTGEGIQDLKTFLVNLTLQQKYMGERIPEAWLTLEQRVIQKRKEEKIDLMKWKGVEDVASHCGIVDGQELVQAVHFLHDLGSLQFFNTEFLRGYVVIYPQWIVDVMACIVTVHAGPTQDGKLFHKDMAEIWKAYPEEFHPWLLRLTEEFDLTFPLVDEPANLVPCLLPNTEQKYNWPVIEEGSNIKEGKMIYSFEYLPAGLFNRAQVRLHQFAENGILWKKGMFLKKNDHIAVVLQDSAGSVLVKAQGFRPENIIFLVHEVFETLITDAYSGVQYDFRIPCMECMNMHLSEPSMFSATKIHRAAELKAPFLQCDNLFHVLSISELQNALPPDRNVDLDNHLRRSVQELQDLGEGVKVNMLFCYSKRNIPSLQDEGKCVHPGTIMEDLRAAGYNVAFCDNPETADMSALTLTMKSAKVVLIGMSDELCETEACRNIIIFVKETLRKPIVLVALGKGLKWKDSNIYITLNDEVYIKMTDPKLYQNKFAELKEAIQRKVLKKAVVEDQPACFVSYCWSNSHDAISKGSRKKEGALGYGDPRKVKNYLESKGIPCWLDIERVGGGGLFEDIAGGLRKAQVVVACVSNEYANSNNCQMEFRFALCQLRLPIILAVVGTGYQWERSEIGMLAVGHQSVKVNFQHETGDAFDALLKEVKAKIKVNTDEDESKNGKDQQKVAFQEVLELSQRQFLRHLVGYADSMYSGHYPRLIVLDLVEEEIQPAEEKKVEVVMTDEERKAAEAENKAKHAETLNAKMKQALKNIKDKDGKEKSEAEKKEEEEEDEEEEEEEENTKWKSKYCYRLLCEHEEGWHTVDLTIPSPEHEGKEEEEQWLASMAPYMARMFAILKYSSLNMASLNTPEGQTLQAKLQTIATDLNKNEFQDEYVEVRASVMDIDKQKTAAGLKRCHMLNGKTLWLCDKHRGQSGSKTEKLYQQLLMPHEDPGKAVLAQQEPESTPSQATSRREPKEPSKPKLFRMRETGGSKSGKLKRQTSQACSVM</sequence>
<dbReference type="Gene3D" id="3.30.70.1390">
    <property type="entry name" value="ROC domain from the Parkinson's disease-associated leucine-rich repeat kinase 2"/>
    <property type="match status" value="1"/>
</dbReference>
<evidence type="ECO:0000256" key="4">
    <source>
        <dbReference type="ARBA" id="ARBA00022614"/>
    </source>
</evidence>
<keyword evidence="18" id="KW-1185">Reference proteome</keyword>
<evidence type="ECO:0000256" key="9">
    <source>
        <dbReference type="ARBA" id="ARBA00022840"/>
    </source>
</evidence>
<feature type="compositionally biased region" description="Basic and acidic residues" evidence="14">
    <location>
        <begin position="2776"/>
        <end position="2795"/>
    </location>
</feature>
<comment type="similarity">
    <text evidence="1">Belongs to the Toll-like receptor family.</text>
</comment>
<dbReference type="SMART" id="SM00561">
    <property type="entry name" value="MBT"/>
    <property type="match status" value="1"/>
</dbReference>
<dbReference type="InterPro" id="IPR004092">
    <property type="entry name" value="Mbt"/>
</dbReference>
<feature type="compositionally biased region" description="Basic and acidic residues" evidence="14">
    <location>
        <begin position="2576"/>
        <end position="2591"/>
    </location>
</feature>
<dbReference type="EC" id="2.7.11.1" evidence="2"/>
<feature type="region of interest" description="Disordered" evidence="14">
    <location>
        <begin position="2574"/>
        <end position="2606"/>
    </location>
</feature>
<evidence type="ECO:0000256" key="5">
    <source>
        <dbReference type="ARBA" id="ARBA00022679"/>
    </source>
</evidence>
<dbReference type="PANTHER" id="PTHR47508:SF1">
    <property type="entry name" value="NON-SPECIFIC SERINE_THREONINE PROTEIN KINASE"/>
    <property type="match status" value="1"/>
</dbReference>
<evidence type="ECO:0000256" key="3">
    <source>
        <dbReference type="ARBA" id="ARBA00022527"/>
    </source>
</evidence>
<evidence type="ECO:0000256" key="6">
    <source>
        <dbReference type="ARBA" id="ARBA00022737"/>
    </source>
</evidence>
<feature type="compositionally biased region" description="Polar residues" evidence="14">
    <location>
        <begin position="2766"/>
        <end position="2775"/>
    </location>
</feature>
<dbReference type="Pfam" id="PF02820">
    <property type="entry name" value="MBT"/>
    <property type="match status" value="1"/>
</dbReference>
<comment type="caution">
    <text evidence="17">The sequence shown here is derived from an EMBL/GenBank/DDBJ whole genome shotgun (WGS) entry which is preliminary data.</text>
</comment>
<proteinExistence type="inferred from homology"/>
<comment type="catalytic activity">
    <reaction evidence="12">
        <text>L-seryl-[protein] + ATP = O-phospho-L-seryl-[protein] + ADP + H(+)</text>
        <dbReference type="Rhea" id="RHEA:17989"/>
        <dbReference type="Rhea" id="RHEA-COMP:9863"/>
        <dbReference type="Rhea" id="RHEA-COMP:11604"/>
        <dbReference type="ChEBI" id="CHEBI:15378"/>
        <dbReference type="ChEBI" id="CHEBI:29999"/>
        <dbReference type="ChEBI" id="CHEBI:30616"/>
        <dbReference type="ChEBI" id="CHEBI:83421"/>
        <dbReference type="ChEBI" id="CHEBI:456216"/>
        <dbReference type="EC" id="2.7.11.1"/>
    </reaction>
</comment>
<dbReference type="Gene3D" id="3.80.10.10">
    <property type="entry name" value="Ribonuclease Inhibitor"/>
    <property type="match status" value="4"/>
</dbReference>
<feature type="repeat" description="MBT" evidence="13">
    <location>
        <begin position="919"/>
        <end position="1041"/>
    </location>
</feature>
<dbReference type="STRING" id="6573.A0A210PKW4"/>
<dbReference type="Pfam" id="PF13855">
    <property type="entry name" value="LRR_8"/>
    <property type="match status" value="1"/>
</dbReference>
<reference evidence="17 18" key="1">
    <citation type="journal article" date="2017" name="Nat. Ecol. Evol.">
        <title>Scallop genome provides insights into evolution of bilaterian karyotype and development.</title>
        <authorList>
            <person name="Wang S."/>
            <person name="Zhang J."/>
            <person name="Jiao W."/>
            <person name="Li J."/>
            <person name="Xun X."/>
            <person name="Sun Y."/>
            <person name="Guo X."/>
            <person name="Huan P."/>
            <person name="Dong B."/>
            <person name="Zhang L."/>
            <person name="Hu X."/>
            <person name="Sun X."/>
            <person name="Wang J."/>
            <person name="Zhao C."/>
            <person name="Wang Y."/>
            <person name="Wang D."/>
            <person name="Huang X."/>
            <person name="Wang R."/>
            <person name="Lv J."/>
            <person name="Li Y."/>
            <person name="Zhang Z."/>
            <person name="Liu B."/>
            <person name="Lu W."/>
            <person name="Hui Y."/>
            <person name="Liang J."/>
            <person name="Zhou Z."/>
            <person name="Hou R."/>
            <person name="Li X."/>
            <person name="Liu Y."/>
            <person name="Li H."/>
            <person name="Ning X."/>
            <person name="Lin Y."/>
            <person name="Zhao L."/>
            <person name="Xing Q."/>
            <person name="Dou J."/>
            <person name="Li Y."/>
            <person name="Mao J."/>
            <person name="Guo H."/>
            <person name="Dou H."/>
            <person name="Li T."/>
            <person name="Mu C."/>
            <person name="Jiang W."/>
            <person name="Fu Q."/>
            <person name="Fu X."/>
            <person name="Miao Y."/>
            <person name="Liu J."/>
            <person name="Yu Q."/>
            <person name="Li R."/>
            <person name="Liao H."/>
            <person name="Li X."/>
            <person name="Kong Y."/>
            <person name="Jiang Z."/>
            <person name="Chourrout D."/>
            <person name="Li R."/>
            <person name="Bao Z."/>
        </authorList>
    </citation>
    <scope>NUCLEOTIDE SEQUENCE [LARGE SCALE GENOMIC DNA]</scope>
    <source>
        <strain evidence="17 18">PY_sf001</strain>
    </source>
</reference>
<dbReference type="InterPro" id="IPR018247">
    <property type="entry name" value="EF_Hand_1_Ca_BS"/>
</dbReference>
<dbReference type="InterPro" id="IPR001611">
    <property type="entry name" value="Leu-rich_rpt"/>
</dbReference>
<dbReference type="GO" id="GO:0009966">
    <property type="term" value="P:regulation of signal transduction"/>
    <property type="evidence" value="ECO:0007669"/>
    <property type="project" value="UniProtKB-ARBA"/>
</dbReference>
<dbReference type="InterPro" id="IPR002048">
    <property type="entry name" value="EF_hand_dom"/>
</dbReference>
<dbReference type="OrthoDB" id="10252328at2759"/>
<dbReference type="SUPFAM" id="SSF52200">
    <property type="entry name" value="Toll/Interleukin receptor TIR domain"/>
    <property type="match status" value="1"/>
</dbReference>
<dbReference type="GO" id="GO:0005634">
    <property type="term" value="C:nucleus"/>
    <property type="evidence" value="ECO:0007669"/>
    <property type="project" value="InterPro"/>
</dbReference>
<evidence type="ECO:0000313" key="18">
    <source>
        <dbReference type="Proteomes" id="UP000242188"/>
    </source>
</evidence>
<keyword evidence="9" id="KW-0067">ATP-binding</keyword>
<dbReference type="InterPro" id="IPR032171">
    <property type="entry name" value="COR-A"/>
</dbReference>
<keyword evidence="10" id="KW-0342">GTP-binding</keyword>
<gene>
    <name evidence="17" type="ORF">KP79_PYT21349</name>
</gene>
<feature type="region of interest" description="Disordered" evidence="14">
    <location>
        <begin position="1"/>
        <end position="50"/>
    </location>
</feature>
<dbReference type="PANTHER" id="PTHR47508">
    <property type="entry name" value="SAM DOMAIN-CONTAINING PROTEIN-RELATED"/>
    <property type="match status" value="1"/>
</dbReference>
<dbReference type="InterPro" id="IPR035897">
    <property type="entry name" value="Toll_tir_struct_dom_sf"/>
</dbReference>
<comment type="catalytic activity">
    <reaction evidence="11">
        <text>L-threonyl-[protein] + ATP = O-phospho-L-threonyl-[protein] + ADP + H(+)</text>
        <dbReference type="Rhea" id="RHEA:46608"/>
        <dbReference type="Rhea" id="RHEA-COMP:11060"/>
        <dbReference type="Rhea" id="RHEA-COMP:11605"/>
        <dbReference type="ChEBI" id="CHEBI:15378"/>
        <dbReference type="ChEBI" id="CHEBI:30013"/>
        <dbReference type="ChEBI" id="CHEBI:30616"/>
        <dbReference type="ChEBI" id="CHEBI:61977"/>
        <dbReference type="ChEBI" id="CHEBI:456216"/>
        <dbReference type="EC" id="2.7.11.1"/>
    </reaction>
</comment>
<evidence type="ECO:0000256" key="11">
    <source>
        <dbReference type="ARBA" id="ARBA00047899"/>
    </source>
</evidence>